<sequence>MKVKHIFSLLYLLFSNAYLQLLTSTFPDKEVLKKLKGIGEKRANYILELREDSPEPFKNLDDLKVIGLSAKQVKRWF</sequence>
<evidence type="ECO:0008006" key="3">
    <source>
        <dbReference type="Google" id="ProtNLM"/>
    </source>
</evidence>
<keyword evidence="1" id="KW-0732">Signal</keyword>
<accession>A0A6N2ND00</accession>
<feature type="chain" id="PRO_5026707970" description="Helix-hairpin-helix DNA-binding motif class 1 domain-containing protein" evidence="1">
    <location>
        <begin position="25"/>
        <end position="77"/>
    </location>
</feature>
<name>A0A6N2ND00_SALVM</name>
<dbReference type="InterPro" id="IPR010994">
    <property type="entry name" value="RuvA_2-like"/>
</dbReference>
<proteinExistence type="predicted"/>
<dbReference type="EMBL" id="CAADRP010002274">
    <property type="protein sequence ID" value="VFU65042.1"/>
    <property type="molecule type" value="Genomic_DNA"/>
</dbReference>
<reference evidence="2" key="1">
    <citation type="submission" date="2019-03" db="EMBL/GenBank/DDBJ databases">
        <authorList>
            <person name="Mank J."/>
            <person name="Almeida P."/>
        </authorList>
    </citation>
    <scope>NUCLEOTIDE SEQUENCE</scope>
    <source>
        <strain evidence="2">78183</strain>
    </source>
</reference>
<dbReference type="AlphaFoldDB" id="A0A6N2ND00"/>
<evidence type="ECO:0000256" key="1">
    <source>
        <dbReference type="SAM" id="SignalP"/>
    </source>
</evidence>
<dbReference type="SUPFAM" id="SSF47781">
    <property type="entry name" value="RuvA domain 2-like"/>
    <property type="match status" value="1"/>
</dbReference>
<organism evidence="2">
    <name type="scientific">Salix viminalis</name>
    <name type="common">Common osier</name>
    <name type="synonym">Basket willow</name>
    <dbReference type="NCBI Taxonomy" id="40686"/>
    <lineage>
        <taxon>Eukaryota</taxon>
        <taxon>Viridiplantae</taxon>
        <taxon>Streptophyta</taxon>
        <taxon>Embryophyta</taxon>
        <taxon>Tracheophyta</taxon>
        <taxon>Spermatophyta</taxon>
        <taxon>Magnoliopsida</taxon>
        <taxon>eudicotyledons</taxon>
        <taxon>Gunneridae</taxon>
        <taxon>Pentapetalae</taxon>
        <taxon>rosids</taxon>
        <taxon>fabids</taxon>
        <taxon>Malpighiales</taxon>
        <taxon>Salicaceae</taxon>
        <taxon>Saliceae</taxon>
        <taxon>Salix</taxon>
    </lineage>
</organism>
<dbReference type="Gene3D" id="1.10.150.280">
    <property type="entry name" value="AF1531-like domain"/>
    <property type="match status" value="1"/>
</dbReference>
<gene>
    <name evidence="2" type="ORF">SVIM_LOCUS499121</name>
</gene>
<protein>
    <recommendedName>
        <fullName evidence="3">Helix-hairpin-helix DNA-binding motif class 1 domain-containing protein</fullName>
    </recommendedName>
</protein>
<evidence type="ECO:0000313" key="2">
    <source>
        <dbReference type="EMBL" id="VFU65042.1"/>
    </source>
</evidence>
<feature type="signal peptide" evidence="1">
    <location>
        <begin position="1"/>
        <end position="24"/>
    </location>
</feature>